<keyword evidence="2" id="KW-0560">Oxidoreductase</keyword>
<dbReference type="SUPFAM" id="SSF51735">
    <property type="entry name" value="NAD(P)-binding Rossmann-fold domains"/>
    <property type="match status" value="1"/>
</dbReference>
<evidence type="ECO:0000313" key="5">
    <source>
        <dbReference type="Proteomes" id="UP001501676"/>
    </source>
</evidence>
<sequence length="274" mass="28686">MVAAGLDLRGQRVVLTGASSGIGRVLAKQLAATGARIALVARRTDLLEELAKEVTADGHPKPLVLTADLSRAGVAVEVAHRAMDELGGVDILVNNAGASLTGALSRHSDSEAARAIFGTNLWSPLALGAAVIPSMRSQRHGTIVNVTSTIQSVPLPLLGYYASSKAALAQATRSLREELADTDVRVLEVIPGGTDTALRDVDSLPWKGSPPRMIRPTSAEKVAAAIVRALRRGRKRLAYPSYVLAPLEVPALGRLLARVGGRRIDSVSALPAID</sequence>
<protein>
    <submittedName>
        <fullName evidence="4">SDR family oxidoreductase</fullName>
    </submittedName>
</protein>
<organism evidence="4 5">
    <name type="scientific">Cryptosporangium minutisporangium</name>
    <dbReference type="NCBI Taxonomy" id="113569"/>
    <lineage>
        <taxon>Bacteria</taxon>
        <taxon>Bacillati</taxon>
        <taxon>Actinomycetota</taxon>
        <taxon>Actinomycetes</taxon>
        <taxon>Cryptosporangiales</taxon>
        <taxon>Cryptosporangiaceae</taxon>
        <taxon>Cryptosporangium</taxon>
    </lineage>
</organism>
<dbReference type="RefSeq" id="WP_345730121.1">
    <property type="nucleotide sequence ID" value="NZ_BAAAYN010000029.1"/>
</dbReference>
<gene>
    <name evidence="4" type="ORF">GCM10020369_44670</name>
</gene>
<dbReference type="Gene3D" id="3.40.50.720">
    <property type="entry name" value="NAD(P)-binding Rossmann-like Domain"/>
    <property type="match status" value="1"/>
</dbReference>
<dbReference type="PANTHER" id="PTHR44196:SF1">
    <property type="entry name" value="DEHYDROGENASE_REDUCTASE SDR FAMILY MEMBER 7B"/>
    <property type="match status" value="1"/>
</dbReference>
<reference evidence="5" key="1">
    <citation type="journal article" date="2019" name="Int. J. Syst. Evol. Microbiol.">
        <title>The Global Catalogue of Microorganisms (GCM) 10K type strain sequencing project: providing services to taxonomists for standard genome sequencing and annotation.</title>
        <authorList>
            <consortium name="The Broad Institute Genomics Platform"/>
            <consortium name="The Broad Institute Genome Sequencing Center for Infectious Disease"/>
            <person name="Wu L."/>
            <person name="Ma J."/>
        </authorList>
    </citation>
    <scope>NUCLEOTIDE SEQUENCE [LARGE SCALE GENOMIC DNA]</scope>
    <source>
        <strain evidence="5">JCM 9458</strain>
    </source>
</reference>
<dbReference type="PIRSF" id="PIRSF000126">
    <property type="entry name" value="11-beta-HSD1"/>
    <property type="match status" value="1"/>
</dbReference>
<dbReference type="Proteomes" id="UP001501676">
    <property type="component" value="Unassembled WGS sequence"/>
</dbReference>
<evidence type="ECO:0000256" key="1">
    <source>
        <dbReference type="ARBA" id="ARBA00006484"/>
    </source>
</evidence>
<keyword evidence="5" id="KW-1185">Reference proteome</keyword>
<dbReference type="PRINTS" id="PR00081">
    <property type="entry name" value="GDHRDH"/>
</dbReference>
<proteinExistence type="inferred from homology"/>
<evidence type="ECO:0000313" key="4">
    <source>
        <dbReference type="EMBL" id="GAA3390498.1"/>
    </source>
</evidence>
<accession>A0ABP6T150</accession>
<comment type="similarity">
    <text evidence="1 3">Belongs to the short-chain dehydrogenases/reductases (SDR) family.</text>
</comment>
<evidence type="ECO:0000256" key="3">
    <source>
        <dbReference type="RuleBase" id="RU000363"/>
    </source>
</evidence>
<dbReference type="PRINTS" id="PR00080">
    <property type="entry name" value="SDRFAMILY"/>
</dbReference>
<dbReference type="PANTHER" id="PTHR44196">
    <property type="entry name" value="DEHYDROGENASE/REDUCTASE SDR FAMILY MEMBER 7B"/>
    <property type="match status" value="1"/>
</dbReference>
<comment type="caution">
    <text evidence="4">The sequence shown here is derived from an EMBL/GenBank/DDBJ whole genome shotgun (WGS) entry which is preliminary data.</text>
</comment>
<dbReference type="InterPro" id="IPR002347">
    <property type="entry name" value="SDR_fam"/>
</dbReference>
<evidence type="ECO:0000256" key="2">
    <source>
        <dbReference type="ARBA" id="ARBA00023002"/>
    </source>
</evidence>
<dbReference type="InterPro" id="IPR036291">
    <property type="entry name" value="NAD(P)-bd_dom_sf"/>
</dbReference>
<dbReference type="EMBL" id="BAAAYN010000029">
    <property type="protein sequence ID" value="GAA3390498.1"/>
    <property type="molecule type" value="Genomic_DNA"/>
</dbReference>
<name>A0ABP6T150_9ACTN</name>
<dbReference type="Pfam" id="PF00106">
    <property type="entry name" value="adh_short"/>
    <property type="match status" value="1"/>
</dbReference>